<dbReference type="Gene3D" id="3.10.450.50">
    <property type="match status" value="1"/>
</dbReference>
<evidence type="ECO:0000259" key="1">
    <source>
        <dbReference type="Pfam" id="PF12680"/>
    </source>
</evidence>
<reference evidence="2 3" key="2">
    <citation type="journal article" date="2022" name="Arch. Microbiol.">
        <title>Rhodococcus pseudokoreensis sp. nov. isolated from the rhizosphere of young M26 apple rootstocks.</title>
        <authorList>
            <person name="Kampfer P."/>
            <person name="Glaeser S.P."/>
            <person name="Blom J."/>
            <person name="Wolf J."/>
            <person name="Benning S."/>
            <person name="Schloter M."/>
            <person name="Neumann-Schaal M."/>
        </authorList>
    </citation>
    <scope>NUCLEOTIDE SEQUENCE [LARGE SCALE GENOMIC DNA]</scope>
    <source>
        <strain evidence="2 3">R79</strain>
    </source>
</reference>
<dbReference type="SUPFAM" id="SSF54427">
    <property type="entry name" value="NTF2-like"/>
    <property type="match status" value="1"/>
</dbReference>
<dbReference type="Proteomes" id="UP000662986">
    <property type="component" value="Chromosome"/>
</dbReference>
<evidence type="ECO:0000313" key="2">
    <source>
        <dbReference type="EMBL" id="QSE94964.1"/>
    </source>
</evidence>
<dbReference type="RefSeq" id="WP_206011232.1">
    <property type="nucleotide sequence ID" value="NZ_CP070619.1"/>
</dbReference>
<organism evidence="2 3">
    <name type="scientific">Rhodococcus pseudokoreensis</name>
    <dbReference type="NCBI Taxonomy" id="2811421"/>
    <lineage>
        <taxon>Bacteria</taxon>
        <taxon>Bacillati</taxon>
        <taxon>Actinomycetota</taxon>
        <taxon>Actinomycetes</taxon>
        <taxon>Mycobacteriales</taxon>
        <taxon>Nocardiaceae</taxon>
        <taxon>Rhodococcus</taxon>
    </lineage>
</organism>
<evidence type="ECO:0000313" key="3">
    <source>
        <dbReference type="Proteomes" id="UP000662986"/>
    </source>
</evidence>
<keyword evidence="3" id="KW-1185">Reference proteome</keyword>
<dbReference type="EMBL" id="CP070619">
    <property type="protein sequence ID" value="QSE94964.1"/>
    <property type="molecule type" value="Genomic_DNA"/>
</dbReference>
<dbReference type="PANTHER" id="PTHR41252:SF1">
    <property type="entry name" value="BLR2505 PROTEIN"/>
    <property type="match status" value="1"/>
</dbReference>
<accession>A0A974WBR3</accession>
<gene>
    <name evidence="2" type="ORF">JWS13_43355</name>
</gene>
<reference evidence="2 3" key="1">
    <citation type="journal article" date="2021" name="Microbiol. Resour. Announc.">
        <title>Complete Genome Sequences of Two Rhodococcus sp. Strains with Large and Linear Chromosomes, Isolated from Apple Rhizosphere.</title>
        <authorList>
            <person name="Benning S."/>
            <person name="Brugnone N."/>
            <person name="Siani R."/>
            <person name="Kublik S."/>
            <person name="Schloter M."/>
            <person name="Rad V."/>
        </authorList>
    </citation>
    <scope>NUCLEOTIDE SEQUENCE [LARGE SCALE GENOMIC DNA]</scope>
    <source>
        <strain evidence="2 3">R79</strain>
    </source>
</reference>
<proteinExistence type="predicted"/>
<dbReference type="Pfam" id="PF12680">
    <property type="entry name" value="SnoaL_2"/>
    <property type="match status" value="1"/>
</dbReference>
<dbReference type="PANTHER" id="PTHR41252">
    <property type="entry name" value="BLR2505 PROTEIN"/>
    <property type="match status" value="1"/>
</dbReference>
<dbReference type="InterPro" id="IPR032710">
    <property type="entry name" value="NTF2-like_dom_sf"/>
</dbReference>
<protein>
    <submittedName>
        <fullName evidence="2">Nuclear transport factor 2 family protein</fullName>
    </submittedName>
</protein>
<name>A0A974WBR3_9NOCA</name>
<sequence>MTDTISQTEQTRTVVAGLYAAGSAGDVEGLLESLAEDVVVHEPAYLPWGGTYTGHEQFLGLFGTLVQKIDLTKIVIEGMVAEGEKCFVTFHAPEVASGQDVYIAEQSTVRDGKVVELTIFYGEQTFTSAQDS</sequence>
<dbReference type="InterPro" id="IPR037401">
    <property type="entry name" value="SnoaL-like"/>
</dbReference>
<feature type="domain" description="SnoaL-like" evidence="1">
    <location>
        <begin position="16"/>
        <end position="116"/>
    </location>
</feature>